<keyword evidence="1" id="KW-0812">Transmembrane</keyword>
<feature type="transmembrane region" description="Helical" evidence="1">
    <location>
        <begin position="34"/>
        <end position="55"/>
    </location>
</feature>
<evidence type="ECO:0000256" key="1">
    <source>
        <dbReference type="SAM" id="Phobius"/>
    </source>
</evidence>
<name>A0A3S4EV98_9PEZI</name>
<sequence length="161" mass="17487">MLALVLARIVTWAFSGIPFGHTLDWAVIILDMQAIYINSVTSALIVFIFAFLANVQERRTDYIYRSFASIFEVDSSVELKLRVLSGDNTSNPRVVIPGPEAGKFQRAIIYFADLAGIGVICSNEITAVLGGVTILGLLAGDTAMKWSTSCQLLCNIPPGRC</sequence>
<protein>
    <submittedName>
        <fullName evidence="2">868c2c66-5d20-4848-8cf7-cd52e0aea838</fullName>
    </submittedName>
</protein>
<proteinExistence type="predicted"/>
<dbReference type="Proteomes" id="UP000289323">
    <property type="component" value="Unassembled WGS sequence"/>
</dbReference>
<accession>A0A3S4EV98</accession>
<keyword evidence="1" id="KW-1133">Transmembrane helix</keyword>
<organism evidence="2 3">
    <name type="scientific">Thermothielavioides terrestris</name>
    <dbReference type="NCBI Taxonomy" id="2587410"/>
    <lineage>
        <taxon>Eukaryota</taxon>
        <taxon>Fungi</taxon>
        <taxon>Dikarya</taxon>
        <taxon>Ascomycota</taxon>
        <taxon>Pezizomycotina</taxon>
        <taxon>Sordariomycetes</taxon>
        <taxon>Sordariomycetidae</taxon>
        <taxon>Sordariales</taxon>
        <taxon>Chaetomiaceae</taxon>
        <taxon>Thermothielavioides</taxon>
    </lineage>
</organism>
<dbReference type="EMBL" id="OUUZ01000001">
    <property type="protein sequence ID" value="SPQ19904.1"/>
    <property type="molecule type" value="Genomic_DNA"/>
</dbReference>
<gene>
    <name evidence="2" type="ORF">TT172_LOCUS2323</name>
</gene>
<reference evidence="2 3" key="1">
    <citation type="submission" date="2018-04" db="EMBL/GenBank/DDBJ databases">
        <authorList>
            <person name="Huttner S."/>
            <person name="Dainat J."/>
        </authorList>
    </citation>
    <scope>NUCLEOTIDE SEQUENCE [LARGE SCALE GENOMIC DNA]</scope>
</reference>
<evidence type="ECO:0000313" key="2">
    <source>
        <dbReference type="EMBL" id="SPQ19904.1"/>
    </source>
</evidence>
<dbReference type="AlphaFoldDB" id="A0A3S4EV98"/>
<evidence type="ECO:0000313" key="3">
    <source>
        <dbReference type="Proteomes" id="UP000289323"/>
    </source>
</evidence>
<keyword evidence="1" id="KW-0472">Membrane</keyword>